<dbReference type="InterPro" id="IPR014710">
    <property type="entry name" value="RmlC-like_jellyroll"/>
</dbReference>
<keyword evidence="5 7" id="KW-0408">Iron</keyword>
<sequence>MTPAPALTGVTAAVRTALRTARDWDTAYRRVADAVRPVLPGPEILTPEQRLGSPDGPTGHLLHAEPDGSFSVTAVIWRPGQTTPIHDHITWCVVGVLQGVEHEELYDQDLVRIGESDNLPGEVNGFAPPGDIHLIRNTGAETAISLHVYGTDLSRVGSSARRYYESARGTR</sequence>
<protein>
    <submittedName>
        <fullName evidence="8">Cysteine dioxygenase</fullName>
    </submittedName>
</protein>
<feature type="cross-link" description="3'-(S-cysteinyl)-tyrosine (Cys-Tyr)" evidence="6">
    <location>
        <begin position="92"/>
        <end position="149"/>
    </location>
</feature>
<dbReference type="SUPFAM" id="SSF51182">
    <property type="entry name" value="RmlC-like cupins"/>
    <property type="match status" value="1"/>
</dbReference>
<dbReference type="GO" id="GO:0008198">
    <property type="term" value="F:ferrous iron binding"/>
    <property type="evidence" value="ECO:0007669"/>
    <property type="project" value="TreeGrafter"/>
</dbReference>
<dbReference type="OrthoDB" id="7059163at2"/>
<proteinExistence type="inferred from homology"/>
<accession>A0A426V5U8</accession>
<dbReference type="Proteomes" id="UP000277256">
    <property type="component" value="Unassembled WGS sequence"/>
</dbReference>
<comment type="similarity">
    <text evidence="1">Belongs to the cysteine dioxygenase family.</text>
</comment>
<dbReference type="GO" id="GO:0016702">
    <property type="term" value="F:oxidoreductase activity, acting on single donors with incorporation of molecular oxygen, incorporation of two atoms of oxygen"/>
    <property type="evidence" value="ECO:0007669"/>
    <property type="project" value="InterPro"/>
</dbReference>
<keyword evidence="6" id="KW-0883">Thioether bond</keyword>
<keyword evidence="9" id="KW-1185">Reference proteome</keyword>
<gene>
    <name evidence="8" type="ORF">EIW28_03680</name>
</gene>
<feature type="binding site" evidence="7">
    <location>
        <position position="86"/>
    </location>
    <ligand>
        <name>Fe cation</name>
        <dbReference type="ChEBI" id="CHEBI:24875"/>
        <note>catalytic</note>
    </ligand>
</feature>
<dbReference type="PANTHER" id="PTHR12918:SF1">
    <property type="entry name" value="CYSTEINE DIOXYGENASE TYPE 1"/>
    <property type="match status" value="1"/>
</dbReference>
<evidence type="ECO:0000256" key="7">
    <source>
        <dbReference type="PIRSR" id="PIRSR610300-51"/>
    </source>
</evidence>
<dbReference type="PANTHER" id="PTHR12918">
    <property type="entry name" value="CYSTEINE DIOXYGENASE"/>
    <property type="match status" value="1"/>
</dbReference>
<evidence type="ECO:0000313" key="9">
    <source>
        <dbReference type="Proteomes" id="UP000277256"/>
    </source>
</evidence>
<comment type="caution">
    <text evidence="8">The sequence shown here is derived from an EMBL/GenBank/DDBJ whole genome shotgun (WGS) entry which is preliminary data.</text>
</comment>
<dbReference type="Pfam" id="PF05995">
    <property type="entry name" value="CDO_I"/>
    <property type="match status" value="1"/>
</dbReference>
<feature type="binding site" evidence="7">
    <location>
        <position position="133"/>
    </location>
    <ligand>
        <name>Fe cation</name>
        <dbReference type="ChEBI" id="CHEBI:24875"/>
        <note>catalytic</note>
    </ligand>
</feature>
<dbReference type="EMBL" id="RSEB01000001">
    <property type="protein sequence ID" value="RRS02246.1"/>
    <property type="molecule type" value="Genomic_DNA"/>
</dbReference>
<evidence type="ECO:0000256" key="4">
    <source>
        <dbReference type="ARBA" id="ARBA00023002"/>
    </source>
</evidence>
<dbReference type="InterPro" id="IPR011051">
    <property type="entry name" value="RmlC_Cupin_sf"/>
</dbReference>
<keyword evidence="4" id="KW-0560">Oxidoreductase</keyword>
<dbReference type="AlphaFoldDB" id="A0A426V5U8"/>
<dbReference type="CDD" id="cd10548">
    <property type="entry name" value="cupin_CDO"/>
    <property type="match status" value="1"/>
</dbReference>
<evidence type="ECO:0000256" key="3">
    <source>
        <dbReference type="ARBA" id="ARBA00022964"/>
    </source>
</evidence>
<reference evidence="8 9" key="1">
    <citation type="submission" date="2018-12" db="EMBL/GenBank/DDBJ databases">
        <title>Glycomyces sp. YIM 121974 draft genome.</title>
        <authorList>
            <person name="Li Q."/>
        </authorList>
    </citation>
    <scope>NUCLEOTIDE SEQUENCE [LARGE SCALE GENOMIC DNA]</scope>
    <source>
        <strain evidence="8 9">YIM 121974</strain>
    </source>
</reference>
<organism evidence="8 9">
    <name type="scientific">Glycomyces terrestris</name>
    <dbReference type="NCBI Taxonomy" id="2493553"/>
    <lineage>
        <taxon>Bacteria</taxon>
        <taxon>Bacillati</taxon>
        <taxon>Actinomycetota</taxon>
        <taxon>Actinomycetes</taxon>
        <taxon>Glycomycetales</taxon>
        <taxon>Glycomycetaceae</taxon>
        <taxon>Glycomyces</taxon>
    </lineage>
</organism>
<keyword evidence="2 7" id="KW-0479">Metal-binding</keyword>
<dbReference type="InterPro" id="IPR010300">
    <property type="entry name" value="CDO_1"/>
</dbReference>
<name>A0A426V5U8_9ACTN</name>
<feature type="binding site" evidence="7">
    <location>
        <position position="88"/>
    </location>
    <ligand>
        <name>Fe cation</name>
        <dbReference type="ChEBI" id="CHEBI:24875"/>
        <note>catalytic</note>
    </ligand>
</feature>
<dbReference type="Gene3D" id="2.60.120.10">
    <property type="entry name" value="Jelly Rolls"/>
    <property type="match status" value="1"/>
</dbReference>
<keyword evidence="3 8" id="KW-0223">Dioxygenase</keyword>
<evidence type="ECO:0000256" key="6">
    <source>
        <dbReference type="PIRSR" id="PIRSR610300-50"/>
    </source>
</evidence>
<evidence type="ECO:0000256" key="1">
    <source>
        <dbReference type="ARBA" id="ARBA00006622"/>
    </source>
</evidence>
<evidence type="ECO:0000256" key="5">
    <source>
        <dbReference type="ARBA" id="ARBA00023004"/>
    </source>
</evidence>
<evidence type="ECO:0000256" key="2">
    <source>
        <dbReference type="ARBA" id="ARBA00022723"/>
    </source>
</evidence>
<evidence type="ECO:0000313" key="8">
    <source>
        <dbReference type="EMBL" id="RRS02246.1"/>
    </source>
</evidence>